<sequence>MHNNKYNKEEVEQLVGIAEKLLLRNRNLNGIKDFAILAQKTEPLLEIFDQIFAIVDVLLISDATTANNTLQWYQILQVDISHSQDLHIIRSSYHRLALLLHPNKNRFPFAQYALALVSDLDLCS</sequence>
<dbReference type="CDD" id="cd06257">
    <property type="entry name" value="DnaJ"/>
    <property type="match status" value="1"/>
</dbReference>
<dbReference type="SUPFAM" id="SSF46565">
    <property type="entry name" value="Chaperone J-domain"/>
    <property type="match status" value="1"/>
</dbReference>
<evidence type="ECO:0000313" key="1">
    <source>
        <dbReference type="EMBL" id="MED6203920.1"/>
    </source>
</evidence>
<reference evidence="1 2" key="1">
    <citation type="journal article" date="2023" name="Plants (Basel)">
        <title>Bridging the Gap: Combining Genomics and Transcriptomics Approaches to Understand Stylosanthes scabra, an Orphan Legume from the Brazilian Caatinga.</title>
        <authorList>
            <person name="Ferreira-Neto J.R.C."/>
            <person name="da Silva M.D."/>
            <person name="Binneck E."/>
            <person name="de Melo N.F."/>
            <person name="da Silva R.H."/>
            <person name="de Melo A.L.T.M."/>
            <person name="Pandolfi V."/>
            <person name="Bustamante F.O."/>
            <person name="Brasileiro-Vidal A.C."/>
            <person name="Benko-Iseppon A.M."/>
        </authorList>
    </citation>
    <scope>NUCLEOTIDE SEQUENCE [LARGE SCALE GENOMIC DNA]</scope>
    <source>
        <tissue evidence="1">Leaves</tissue>
    </source>
</reference>
<organism evidence="1 2">
    <name type="scientific">Stylosanthes scabra</name>
    <dbReference type="NCBI Taxonomy" id="79078"/>
    <lineage>
        <taxon>Eukaryota</taxon>
        <taxon>Viridiplantae</taxon>
        <taxon>Streptophyta</taxon>
        <taxon>Embryophyta</taxon>
        <taxon>Tracheophyta</taxon>
        <taxon>Spermatophyta</taxon>
        <taxon>Magnoliopsida</taxon>
        <taxon>eudicotyledons</taxon>
        <taxon>Gunneridae</taxon>
        <taxon>Pentapetalae</taxon>
        <taxon>rosids</taxon>
        <taxon>fabids</taxon>
        <taxon>Fabales</taxon>
        <taxon>Fabaceae</taxon>
        <taxon>Papilionoideae</taxon>
        <taxon>50 kb inversion clade</taxon>
        <taxon>dalbergioids sensu lato</taxon>
        <taxon>Dalbergieae</taxon>
        <taxon>Pterocarpus clade</taxon>
        <taxon>Stylosanthes</taxon>
    </lineage>
</organism>
<evidence type="ECO:0000313" key="2">
    <source>
        <dbReference type="Proteomes" id="UP001341840"/>
    </source>
</evidence>
<dbReference type="InterPro" id="IPR001623">
    <property type="entry name" value="DnaJ_domain"/>
</dbReference>
<accession>A0ABU6Y0V2</accession>
<dbReference type="InterPro" id="IPR036869">
    <property type="entry name" value="J_dom_sf"/>
</dbReference>
<keyword evidence="2" id="KW-1185">Reference proteome</keyword>
<dbReference type="Proteomes" id="UP001341840">
    <property type="component" value="Unassembled WGS sequence"/>
</dbReference>
<name>A0ABU6Y0V2_9FABA</name>
<dbReference type="PANTHER" id="PTHR45496">
    <property type="entry name" value="CHAPERONE DNAJ-DOMAIN SUPERFAMILY PROTEIN"/>
    <property type="match status" value="1"/>
</dbReference>
<protein>
    <recommendedName>
        <fullName evidence="3">J domain-containing protein</fullName>
    </recommendedName>
</protein>
<gene>
    <name evidence="1" type="ORF">PIB30_004050</name>
</gene>
<dbReference type="EMBL" id="JASCZI010241663">
    <property type="protein sequence ID" value="MED6203920.1"/>
    <property type="molecule type" value="Genomic_DNA"/>
</dbReference>
<dbReference type="InterPro" id="IPR053052">
    <property type="entry name" value="Imprinting_Balance_Reg"/>
</dbReference>
<dbReference type="PANTHER" id="PTHR45496:SF1">
    <property type="entry name" value="CHAPERONE DNAJ-DOMAIN SUPERFAMILY PROTEIN"/>
    <property type="match status" value="1"/>
</dbReference>
<proteinExistence type="predicted"/>
<evidence type="ECO:0008006" key="3">
    <source>
        <dbReference type="Google" id="ProtNLM"/>
    </source>
</evidence>
<dbReference type="Gene3D" id="1.10.287.110">
    <property type="entry name" value="DnaJ domain"/>
    <property type="match status" value="1"/>
</dbReference>
<comment type="caution">
    <text evidence="1">The sequence shown here is derived from an EMBL/GenBank/DDBJ whole genome shotgun (WGS) entry which is preliminary data.</text>
</comment>